<dbReference type="Proteomes" id="UP000026915">
    <property type="component" value="Chromosome 9"/>
</dbReference>
<dbReference type="HOGENOM" id="CLU_2030922_0_0_1"/>
<reference evidence="1 2" key="1">
    <citation type="journal article" date="2013" name="Genome Biol.">
        <title>The genome sequence of the most widely cultivated cacao type and its use to identify candidate genes regulating pod color.</title>
        <authorList>
            <person name="Motamayor J.C."/>
            <person name="Mockaitis K."/>
            <person name="Schmutz J."/>
            <person name="Haiminen N."/>
            <person name="Iii D.L."/>
            <person name="Cornejo O."/>
            <person name="Findley S.D."/>
            <person name="Zheng P."/>
            <person name="Utro F."/>
            <person name="Royaert S."/>
            <person name="Saski C."/>
            <person name="Jenkins J."/>
            <person name="Podicheti R."/>
            <person name="Zhao M."/>
            <person name="Scheffler B.E."/>
            <person name="Stack J.C."/>
            <person name="Feltus F.A."/>
            <person name="Mustiga G.M."/>
            <person name="Amores F."/>
            <person name="Phillips W."/>
            <person name="Marelli J.P."/>
            <person name="May G.D."/>
            <person name="Shapiro H."/>
            <person name="Ma J."/>
            <person name="Bustamante C.D."/>
            <person name="Schnell R.J."/>
            <person name="Main D."/>
            <person name="Gilbert D."/>
            <person name="Parida L."/>
            <person name="Kuhn D.N."/>
        </authorList>
    </citation>
    <scope>NUCLEOTIDE SEQUENCE [LARGE SCALE GENOMIC DNA]</scope>
    <source>
        <strain evidence="2">cv. Matina 1-6</strain>
    </source>
</reference>
<accession>A0A061GSP0</accession>
<protein>
    <submittedName>
        <fullName evidence="1">Uncharacterized protein</fullName>
    </submittedName>
</protein>
<organism evidence="1 2">
    <name type="scientific">Theobroma cacao</name>
    <name type="common">Cacao</name>
    <name type="synonym">Cocoa</name>
    <dbReference type="NCBI Taxonomy" id="3641"/>
    <lineage>
        <taxon>Eukaryota</taxon>
        <taxon>Viridiplantae</taxon>
        <taxon>Streptophyta</taxon>
        <taxon>Embryophyta</taxon>
        <taxon>Tracheophyta</taxon>
        <taxon>Spermatophyta</taxon>
        <taxon>Magnoliopsida</taxon>
        <taxon>eudicotyledons</taxon>
        <taxon>Gunneridae</taxon>
        <taxon>Pentapetalae</taxon>
        <taxon>rosids</taxon>
        <taxon>malvids</taxon>
        <taxon>Malvales</taxon>
        <taxon>Malvaceae</taxon>
        <taxon>Byttnerioideae</taxon>
        <taxon>Theobroma</taxon>
    </lineage>
</organism>
<proteinExistence type="predicted"/>
<keyword evidence="2" id="KW-1185">Reference proteome</keyword>
<evidence type="ECO:0000313" key="1">
    <source>
        <dbReference type="EMBL" id="EOY32147.1"/>
    </source>
</evidence>
<dbReference type="Gramene" id="EOY32147">
    <property type="protein sequence ID" value="EOY32147"/>
    <property type="gene ID" value="TCM_039708"/>
</dbReference>
<sequence>MSKFTNHLVREELKPHHCINRGAVENLIALTMRRKYKFENLKRLYSLVRNKINPWTRFHIITSGSPAPPDPTCHSSLNDVGRHWRNQAFSTVNIIGGLATYISQTMAPIMSSSLLTTQGFSS</sequence>
<dbReference type="AlphaFoldDB" id="A0A061GSP0"/>
<evidence type="ECO:0000313" key="2">
    <source>
        <dbReference type="Proteomes" id="UP000026915"/>
    </source>
</evidence>
<dbReference type="EMBL" id="CM001887">
    <property type="protein sequence ID" value="EOY32147.1"/>
    <property type="molecule type" value="Genomic_DNA"/>
</dbReference>
<name>A0A061GSP0_THECC</name>
<gene>
    <name evidence="1" type="ORF">TCM_039708</name>
</gene>
<dbReference type="InParanoid" id="A0A061GSP0"/>